<dbReference type="EMBL" id="JAUESC010000003">
    <property type="protein sequence ID" value="KAK0599878.1"/>
    <property type="molecule type" value="Genomic_DNA"/>
</dbReference>
<dbReference type="AlphaFoldDB" id="A0AA39W2H7"/>
<sequence>MIPINILSKMGIYEVEIIKGVKVKVSVIDNATLISDKISELRSLLQRSIIGFDVKHQLASVPECLGQFLADETICFVGIKLDNQVTSIQRHGLRCVTAVEVADELAARILQKPILRNCGLVDIRSALGRNSLPITGLPERIPDWNARFFTHGEIKYAILDARSCYRIGARLLRKLNL</sequence>
<dbReference type="GO" id="GO:0003676">
    <property type="term" value="F:nucleic acid binding"/>
    <property type="evidence" value="ECO:0007669"/>
    <property type="project" value="InterPro"/>
</dbReference>
<dbReference type="Proteomes" id="UP001168877">
    <property type="component" value="Unassembled WGS sequence"/>
</dbReference>
<dbReference type="InterPro" id="IPR012337">
    <property type="entry name" value="RNaseH-like_sf"/>
</dbReference>
<evidence type="ECO:0000313" key="2">
    <source>
        <dbReference type="Proteomes" id="UP001168877"/>
    </source>
</evidence>
<evidence type="ECO:0000313" key="1">
    <source>
        <dbReference type="EMBL" id="KAK0599878.1"/>
    </source>
</evidence>
<dbReference type="SUPFAM" id="SSF53098">
    <property type="entry name" value="Ribonuclease H-like"/>
    <property type="match status" value="1"/>
</dbReference>
<organism evidence="1 2">
    <name type="scientific">Acer saccharum</name>
    <name type="common">Sugar maple</name>
    <dbReference type="NCBI Taxonomy" id="4024"/>
    <lineage>
        <taxon>Eukaryota</taxon>
        <taxon>Viridiplantae</taxon>
        <taxon>Streptophyta</taxon>
        <taxon>Embryophyta</taxon>
        <taxon>Tracheophyta</taxon>
        <taxon>Spermatophyta</taxon>
        <taxon>Magnoliopsida</taxon>
        <taxon>eudicotyledons</taxon>
        <taxon>Gunneridae</taxon>
        <taxon>Pentapetalae</taxon>
        <taxon>rosids</taxon>
        <taxon>malvids</taxon>
        <taxon>Sapindales</taxon>
        <taxon>Sapindaceae</taxon>
        <taxon>Hippocastanoideae</taxon>
        <taxon>Acereae</taxon>
        <taxon>Acer</taxon>
    </lineage>
</organism>
<keyword evidence="2" id="KW-1185">Reference proteome</keyword>
<comment type="caution">
    <text evidence="1">The sequence shown here is derived from an EMBL/GenBank/DDBJ whole genome shotgun (WGS) entry which is preliminary data.</text>
</comment>
<dbReference type="Gene3D" id="3.30.420.10">
    <property type="entry name" value="Ribonuclease H-like superfamily/Ribonuclease H"/>
    <property type="match status" value="1"/>
</dbReference>
<name>A0AA39W2H7_ACESA</name>
<reference evidence="1" key="2">
    <citation type="submission" date="2023-06" db="EMBL/GenBank/DDBJ databases">
        <authorList>
            <person name="Swenson N.G."/>
            <person name="Wegrzyn J.L."/>
            <person name="Mcevoy S.L."/>
        </authorList>
    </citation>
    <scope>NUCLEOTIDE SEQUENCE</scope>
    <source>
        <strain evidence="1">NS2018</strain>
        <tissue evidence="1">Leaf</tissue>
    </source>
</reference>
<protein>
    <submittedName>
        <fullName evidence="1">Uncharacterized protein</fullName>
    </submittedName>
</protein>
<proteinExistence type="predicted"/>
<dbReference type="InterPro" id="IPR036397">
    <property type="entry name" value="RNaseH_sf"/>
</dbReference>
<accession>A0AA39W2H7</accession>
<reference evidence="1" key="1">
    <citation type="journal article" date="2022" name="Plant J.">
        <title>Strategies of tolerance reflected in two North American maple genomes.</title>
        <authorList>
            <person name="McEvoy S.L."/>
            <person name="Sezen U.U."/>
            <person name="Trouern-Trend A."/>
            <person name="McMahon S.M."/>
            <person name="Schaberg P.G."/>
            <person name="Yang J."/>
            <person name="Wegrzyn J.L."/>
            <person name="Swenson N.G."/>
        </authorList>
    </citation>
    <scope>NUCLEOTIDE SEQUENCE</scope>
    <source>
        <strain evidence="1">NS2018</strain>
    </source>
</reference>
<gene>
    <name evidence="1" type="ORF">LWI29_009390</name>
</gene>